<organism evidence="1 2">
    <name type="scientific">Aphis craccivora</name>
    <name type="common">Cowpea aphid</name>
    <dbReference type="NCBI Taxonomy" id="307492"/>
    <lineage>
        <taxon>Eukaryota</taxon>
        <taxon>Metazoa</taxon>
        <taxon>Ecdysozoa</taxon>
        <taxon>Arthropoda</taxon>
        <taxon>Hexapoda</taxon>
        <taxon>Insecta</taxon>
        <taxon>Pterygota</taxon>
        <taxon>Neoptera</taxon>
        <taxon>Paraneoptera</taxon>
        <taxon>Hemiptera</taxon>
        <taxon>Sternorrhyncha</taxon>
        <taxon>Aphidomorpha</taxon>
        <taxon>Aphidoidea</taxon>
        <taxon>Aphididae</taxon>
        <taxon>Aphidini</taxon>
        <taxon>Aphis</taxon>
        <taxon>Aphis</taxon>
    </lineage>
</organism>
<accession>A0A6G0XSS5</accession>
<dbReference type="Proteomes" id="UP000478052">
    <property type="component" value="Unassembled WGS sequence"/>
</dbReference>
<evidence type="ECO:0000313" key="1">
    <source>
        <dbReference type="EMBL" id="KAF0743455.1"/>
    </source>
</evidence>
<proteinExistence type="predicted"/>
<protein>
    <submittedName>
        <fullName evidence="1">ATP-dependent DNA helicase RRM3-like</fullName>
    </submittedName>
</protein>
<evidence type="ECO:0000313" key="2">
    <source>
        <dbReference type="Proteomes" id="UP000478052"/>
    </source>
</evidence>
<dbReference type="SUPFAM" id="SSF52540">
    <property type="entry name" value="P-loop containing nucleoside triphosphate hydrolases"/>
    <property type="match status" value="1"/>
</dbReference>
<keyword evidence="1" id="KW-0347">Helicase</keyword>
<gene>
    <name evidence="1" type="ORF">FWK35_00011530</name>
</gene>
<dbReference type="InterPro" id="IPR027417">
    <property type="entry name" value="P-loop_NTPase"/>
</dbReference>
<feature type="non-terminal residue" evidence="1">
    <location>
        <position position="1"/>
    </location>
</feature>
<keyword evidence="1" id="KW-0067">ATP-binding</keyword>
<dbReference type="GO" id="GO:0004386">
    <property type="term" value="F:helicase activity"/>
    <property type="evidence" value="ECO:0007669"/>
    <property type="project" value="UniProtKB-KW"/>
</dbReference>
<dbReference type="AlphaFoldDB" id="A0A6G0XSS5"/>
<sequence length="69" mass="7983">KEHTIITLIPTDYQFEFKSIQFPLKDCFAMTIKKSQGKSLSMVEINLREECFSHEQFYVVCSRVSSASS</sequence>
<keyword evidence="1" id="KW-0378">Hydrolase</keyword>
<dbReference type="EMBL" id="VUJU01007586">
    <property type="protein sequence ID" value="KAF0743455.1"/>
    <property type="molecule type" value="Genomic_DNA"/>
</dbReference>
<keyword evidence="1" id="KW-0547">Nucleotide-binding</keyword>
<comment type="caution">
    <text evidence="1">The sequence shown here is derived from an EMBL/GenBank/DDBJ whole genome shotgun (WGS) entry which is preliminary data.</text>
</comment>
<name>A0A6G0XSS5_APHCR</name>
<dbReference type="OrthoDB" id="272985at2759"/>
<reference evidence="1 2" key="1">
    <citation type="submission" date="2019-08" db="EMBL/GenBank/DDBJ databases">
        <title>Whole genome of Aphis craccivora.</title>
        <authorList>
            <person name="Voronova N.V."/>
            <person name="Shulinski R.S."/>
            <person name="Bandarenka Y.V."/>
            <person name="Zhorov D.G."/>
            <person name="Warner D."/>
        </authorList>
    </citation>
    <scope>NUCLEOTIDE SEQUENCE [LARGE SCALE GENOMIC DNA]</scope>
    <source>
        <strain evidence="1">180601</strain>
        <tissue evidence="1">Whole Body</tissue>
    </source>
</reference>
<keyword evidence="2" id="KW-1185">Reference proteome</keyword>